<gene>
    <name evidence="1" type="ORF">MM171A01809_0005</name>
    <name evidence="2" type="ORF">MM171B00688_0005</name>
</gene>
<evidence type="ECO:0000313" key="2">
    <source>
        <dbReference type="EMBL" id="QJB03450.1"/>
    </source>
</evidence>
<sequence length="126" mass="13666">MTGEKWGQPNHGADLLSDLGTKISEWVASADDWAKWKVNDHPGLYVVKMPAKKETPAHGALEINPADQFGNPTKRRGIYIRSLAEMQDVANLFGGKIPKAITTLCDAVFDENAAPQTPDPDALVIA</sequence>
<reference evidence="2" key="1">
    <citation type="submission" date="2020-03" db="EMBL/GenBank/DDBJ databases">
        <title>The deep terrestrial virosphere.</title>
        <authorList>
            <person name="Holmfeldt K."/>
            <person name="Nilsson E."/>
            <person name="Simone D."/>
            <person name="Lopez-Fernandez M."/>
            <person name="Wu X."/>
            <person name="de Brujin I."/>
            <person name="Lundin D."/>
            <person name="Andersson A."/>
            <person name="Bertilsson S."/>
            <person name="Dopson M."/>
        </authorList>
    </citation>
    <scope>NUCLEOTIDE SEQUENCE</scope>
    <source>
        <strain evidence="1">MM171A01809</strain>
        <strain evidence="2">MM171B00688</strain>
    </source>
</reference>
<protein>
    <submittedName>
        <fullName evidence="2">Uncharacterized protein</fullName>
    </submittedName>
</protein>
<proteinExistence type="predicted"/>
<dbReference type="EMBL" id="MT143847">
    <property type="protein sequence ID" value="QJB03450.1"/>
    <property type="molecule type" value="Genomic_DNA"/>
</dbReference>
<dbReference type="AlphaFoldDB" id="A0A6M3MBB3"/>
<evidence type="ECO:0000313" key="1">
    <source>
        <dbReference type="EMBL" id="QJA98422.1"/>
    </source>
</evidence>
<organism evidence="2">
    <name type="scientific">viral metagenome</name>
    <dbReference type="NCBI Taxonomy" id="1070528"/>
    <lineage>
        <taxon>unclassified sequences</taxon>
        <taxon>metagenomes</taxon>
        <taxon>organismal metagenomes</taxon>
    </lineage>
</organism>
<accession>A0A6M3MBB3</accession>
<name>A0A6M3MBB3_9ZZZZ</name>
<dbReference type="EMBL" id="MT143579">
    <property type="protein sequence ID" value="QJA98422.1"/>
    <property type="molecule type" value="Genomic_DNA"/>
</dbReference>